<proteinExistence type="predicted"/>
<sequence>MKLGLFLSLLLVLVYTDSASSLTSIRDVTETDQSPEDRKATKTYATTIADTFEGDGVAFTGLNYKKDECGCDSLSISSSSSSSNSSNSNFNAAFNLPAIIGTATGIENNETGGSLIKVYMTRFIVSGQEGESTGRALVQTKPPFSEPGPHGTLSQMIPPTPFSQSDFFSHVTFPLPKLSSEAPNPGHGTTPVGGPREIQPPPDSSSAFPKPEETQPLPAAPSVPLDSVPAPSSTRVGSPPAIESCFKSPACTSVFSHVSTCFHNLTGGYPDPLDDAKSWEYRHCFCDEYLHLVKNVESDMETCFYCLIDAGSRVIDVRTLQQDFQNFCATKWPNLRPDHRFIQLLGRRSGILQA</sequence>
<evidence type="ECO:0000256" key="2">
    <source>
        <dbReference type="SAM" id="SignalP"/>
    </source>
</evidence>
<keyword evidence="4" id="KW-1185">Reference proteome</keyword>
<comment type="caution">
    <text evidence="3">The sequence shown here is derived from an EMBL/GenBank/DDBJ whole genome shotgun (WGS) entry which is preliminary data.</text>
</comment>
<dbReference type="AlphaFoldDB" id="A0A9P4JUM3"/>
<evidence type="ECO:0000256" key="1">
    <source>
        <dbReference type="SAM" id="MobiDB-lite"/>
    </source>
</evidence>
<feature type="region of interest" description="Disordered" evidence="1">
    <location>
        <begin position="175"/>
        <end position="235"/>
    </location>
</feature>
<accession>A0A9P4JUM3</accession>
<name>A0A9P4JUM3_9PLEO</name>
<evidence type="ECO:0000313" key="4">
    <source>
        <dbReference type="Proteomes" id="UP000799536"/>
    </source>
</evidence>
<feature type="region of interest" description="Disordered" evidence="1">
    <location>
        <begin position="140"/>
        <end position="161"/>
    </location>
</feature>
<feature type="compositionally biased region" description="Polar residues" evidence="1">
    <location>
        <begin position="152"/>
        <end position="161"/>
    </location>
</feature>
<gene>
    <name evidence="3" type="ORF">GQ43DRAFT_260427</name>
</gene>
<protein>
    <submittedName>
        <fullName evidence="3">Uncharacterized protein</fullName>
    </submittedName>
</protein>
<feature type="signal peptide" evidence="2">
    <location>
        <begin position="1"/>
        <end position="21"/>
    </location>
</feature>
<keyword evidence="2" id="KW-0732">Signal</keyword>
<reference evidence="3" key="1">
    <citation type="journal article" date="2020" name="Stud. Mycol.">
        <title>101 Dothideomycetes genomes: a test case for predicting lifestyles and emergence of pathogens.</title>
        <authorList>
            <person name="Haridas S."/>
            <person name="Albert R."/>
            <person name="Binder M."/>
            <person name="Bloem J."/>
            <person name="Labutti K."/>
            <person name="Salamov A."/>
            <person name="Andreopoulos B."/>
            <person name="Baker S."/>
            <person name="Barry K."/>
            <person name="Bills G."/>
            <person name="Bluhm B."/>
            <person name="Cannon C."/>
            <person name="Castanera R."/>
            <person name="Culley D."/>
            <person name="Daum C."/>
            <person name="Ezra D."/>
            <person name="Gonzalez J."/>
            <person name="Henrissat B."/>
            <person name="Kuo A."/>
            <person name="Liang C."/>
            <person name="Lipzen A."/>
            <person name="Lutzoni F."/>
            <person name="Magnuson J."/>
            <person name="Mondo S."/>
            <person name="Nolan M."/>
            <person name="Ohm R."/>
            <person name="Pangilinan J."/>
            <person name="Park H.-J."/>
            <person name="Ramirez L."/>
            <person name="Alfaro M."/>
            <person name="Sun H."/>
            <person name="Tritt A."/>
            <person name="Yoshinaga Y."/>
            <person name="Zwiers L.-H."/>
            <person name="Turgeon B."/>
            <person name="Goodwin S."/>
            <person name="Spatafora J."/>
            <person name="Crous P."/>
            <person name="Grigoriev I."/>
        </authorList>
    </citation>
    <scope>NUCLEOTIDE SEQUENCE</scope>
    <source>
        <strain evidence="3">ATCC 74209</strain>
    </source>
</reference>
<evidence type="ECO:0000313" key="3">
    <source>
        <dbReference type="EMBL" id="KAF2203524.1"/>
    </source>
</evidence>
<feature type="chain" id="PRO_5040455731" evidence="2">
    <location>
        <begin position="22"/>
        <end position="354"/>
    </location>
</feature>
<dbReference type="Proteomes" id="UP000799536">
    <property type="component" value="Unassembled WGS sequence"/>
</dbReference>
<organism evidence="3 4">
    <name type="scientific">Delitschia confertaspora ATCC 74209</name>
    <dbReference type="NCBI Taxonomy" id="1513339"/>
    <lineage>
        <taxon>Eukaryota</taxon>
        <taxon>Fungi</taxon>
        <taxon>Dikarya</taxon>
        <taxon>Ascomycota</taxon>
        <taxon>Pezizomycotina</taxon>
        <taxon>Dothideomycetes</taxon>
        <taxon>Pleosporomycetidae</taxon>
        <taxon>Pleosporales</taxon>
        <taxon>Delitschiaceae</taxon>
        <taxon>Delitschia</taxon>
    </lineage>
</organism>
<dbReference type="EMBL" id="ML993901">
    <property type="protein sequence ID" value="KAF2203524.1"/>
    <property type="molecule type" value="Genomic_DNA"/>
</dbReference>